<dbReference type="Gene3D" id="3.40.50.300">
    <property type="entry name" value="P-loop containing nucleotide triphosphate hydrolases"/>
    <property type="match status" value="1"/>
</dbReference>
<accession>A0ABR1RRY0</accession>
<feature type="domain" description="Nephrocystin 3-like N-terminal" evidence="2">
    <location>
        <begin position="668"/>
        <end position="847"/>
    </location>
</feature>
<organism evidence="4 5">
    <name type="scientific">Apiospora marii</name>
    <dbReference type="NCBI Taxonomy" id="335849"/>
    <lineage>
        <taxon>Eukaryota</taxon>
        <taxon>Fungi</taxon>
        <taxon>Dikarya</taxon>
        <taxon>Ascomycota</taxon>
        <taxon>Pezizomycotina</taxon>
        <taxon>Sordariomycetes</taxon>
        <taxon>Xylariomycetidae</taxon>
        <taxon>Amphisphaeriales</taxon>
        <taxon>Apiosporaceae</taxon>
        <taxon>Apiospora</taxon>
    </lineage>
</organism>
<dbReference type="InterPro" id="IPR056693">
    <property type="entry name" value="DUF7791"/>
</dbReference>
<dbReference type="PANTHER" id="PTHR10039">
    <property type="entry name" value="AMELOGENIN"/>
    <property type="match status" value="1"/>
</dbReference>
<sequence length="1326" mass="152051">MGDMKAHIRRTLRQNEKSVLLENADILFDEIIAAIAKHAQGVWLWVYLISRDLVKAVNHDESSTKLKEIIERFTSDLEAYFELVINRIESLYRQEMAKIFLITLEEVQPLPLYAFSLLEEECRHPHYALEADIAPLTEEQISNTETPWKSRIINRCGDLWSFPRGTILQGSSDLVPILDEVDRVNGIHAAGLRNHWTHARDLPGARGLDEYREGGNCNFLALTVQARLVIYVGEKLRLDKTRIHKRGRPLLDYALRPRRVTPIKMPYHSDREDPSVDVKMVQLLLESGASPNQKVRLNDGRTVWALFLLSMYETKNRGEDKPDLTKAWYSACEVLAEHGADPDCWLDDVQNMRLTPTSVLEKVFEPVKAQSPTISPIRGFPRSTIPLQLLPYLPHDNTYPVPKPPMDPLSALGVASNILAVVDFGWTVLTEARNIHQSSSGLSGEAEFVDLLIQDVAKLDEALPSLVGVSAELKTLLVESKSIVDLLQKGLQAVKAGNRSKWSSFLSALKQTWGKDQVKDLMSRLGSLQTQVMRHLQVATHKEITQGVTVISQAIAKVESMNFELDIKRRDDLQELQRNLTKAINGSTAIGRDIANRIDGFASEKEPSENKRSKVLAKLVEFRKLEIATKEISETAETVRKDQEILRRLHFDHLQTRHRAIEEAHSKTFQWAFEQQNKGLRFREWLENDNNVFWVYGKPGSGKSTFMKFLCDNEDTRNCLQRWSGEKGLIIAKFFFWNAGSNLQKSQEGLLRSLLFEILRQCPELMPAVKNAVAEISDSDKPDPLQYTHNLMHLYQRIAIQQIPLKFCFFVDGLDEFQEEHRSHLDLIKFLRQLELSSDIKLCVSSRPWTVFVDEFGTSPEWTLKLEDLTRDDIRHYVKDKFDEHPQFKALTHMNRNYYQVVDAVADRAQGVFLWVYLVVRNLLNSLTYHDSVSTLYQRLQEFPPDLESFFQRLIDSVEPVYRKHMARYFKVATIADEPLFAMVYSYLDDIDENPDFAIDLALSELSHEQIGSRRDQLRRRLDGRSRGLLEMFSSRAPQSSDRFFEYRVDFIHRTVHDFLQQSKYVQSLLEYKAGSETPLLTTCHAILSVMKTGPFGSKEHSHNLFYLIPKLFFFISKALAENPDSEIALEHIVDAAEASYKLVTSRTDIQYEAFLITGLAARIDFYSYVRRKLAANPTMLRKAPSNPLRAVSKSALYHALQNSLCPLKSTRTVALLLEAGDDPNYSIAGGTVWTNLLHQFGRQEFVDKESARELIRLLLLHGADLGAKVQSLMSKDSTAEWVINKLLTPDVASRLYLEVKQAVSTRPTQKREKKWYRRLIKRSQK</sequence>
<dbReference type="SUPFAM" id="SSF52540">
    <property type="entry name" value="P-loop containing nucleoside triphosphate hydrolases"/>
    <property type="match status" value="1"/>
</dbReference>
<keyword evidence="5" id="KW-1185">Reference proteome</keyword>
<evidence type="ECO:0000313" key="4">
    <source>
        <dbReference type="EMBL" id="KAK8017195.1"/>
    </source>
</evidence>
<evidence type="ECO:0000313" key="5">
    <source>
        <dbReference type="Proteomes" id="UP001396898"/>
    </source>
</evidence>
<gene>
    <name evidence="4" type="ORF">PG991_008271</name>
</gene>
<dbReference type="PANTHER" id="PTHR10039:SF5">
    <property type="entry name" value="NACHT DOMAIN-CONTAINING PROTEIN"/>
    <property type="match status" value="1"/>
</dbReference>
<feature type="domain" description="DUF7791" evidence="3">
    <location>
        <begin position="957"/>
        <end position="1098"/>
    </location>
</feature>
<evidence type="ECO:0000259" key="2">
    <source>
        <dbReference type="Pfam" id="PF24883"/>
    </source>
</evidence>
<evidence type="ECO:0000256" key="1">
    <source>
        <dbReference type="ARBA" id="ARBA00022737"/>
    </source>
</evidence>
<evidence type="ECO:0000259" key="3">
    <source>
        <dbReference type="Pfam" id="PF25053"/>
    </source>
</evidence>
<comment type="caution">
    <text evidence="4">The sequence shown here is derived from an EMBL/GenBank/DDBJ whole genome shotgun (WGS) entry which is preliminary data.</text>
</comment>
<dbReference type="Pfam" id="PF25053">
    <property type="entry name" value="DUF7791"/>
    <property type="match status" value="1"/>
</dbReference>
<proteinExistence type="predicted"/>
<protein>
    <recommendedName>
        <fullName evidence="6">NACHT domain-containing protein</fullName>
    </recommendedName>
</protein>
<dbReference type="EMBL" id="JAQQWI010000011">
    <property type="protein sequence ID" value="KAK8017195.1"/>
    <property type="molecule type" value="Genomic_DNA"/>
</dbReference>
<dbReference type="InterPro" id="IPR056884">
    <property type="entry name" value="NPHP3-like_N"/>
</dbReference>
<dbReference type="InterPro" id="IPR027417">
    <property type="entry name" value="P-loop_NTPase"/>
</dbReference>
<keyword evidence="1" id="KW-0677">Repeat</keyword>
<dbReference type="Proteomes" id="UP001396898">
    <property type="component" value="Unassembled WGS sequence"/>
</dbReference>
<name>A0ABR1RRY0_9PEZI</name>
<evidence type="ECO:0008006" key="6">
    <source>
        <dbReference type="Google" id="ProtNLM"/>
    </source>
</evidence>
<dbReference type="Pfam" id="PF24883">
    <property type="entry name" value="NPHP3_N"/>
    <property type="match status" value="1"/>
</dbReference>
<reference evidence="4 5" key="1">
    <citation type="submission" date="2023-01" db="EMBL/GenBank/DDBJ databases">
        <title>Analysis of 21 Apiospora genomes using comparative genomics revels a genus with tremendous synthesis potential of carbohydrate active enzymes and secondary metabolites.</title>
        <authorList>
            <person name="Sorensen T."/>
        </authorList>
    </citation>
    <scope>NUCLEOTIDE SEQUENCE [LARGE SCALE GENOMIC DNA]</scope>
    <source>
        <strain evidence="4 5">CBS 20057</strain>
    </source>
</reference>